<dbReference type="InterPro" id="IPR005545">
    <property type="entry name" value="YCII"/>
</dbReference>
<dbReference type="KEGG" id="strg:SRT_12340"/>
<evidence type="ECO:0000313" key="3">
    <source>
        <dbReference type="EMBL" id="BAQ24495.1"/>
    </source>
</evidence>
<organism evidence="3 4">
    <name type="scientific">Streptococcus troglodytae</name>
    <dbReference type="NCBI Taxonomy" id="1111760"/>
    <lineage>
        <taxon>Bacteria</taxon>
        <taxon>Bacillati</taxon>
        <taxon>Bacillota</taxon>
        <taxon>Bacilli</taxon>
        <taxon>Lactobacillales</taxon>
        <taxon>Streptococcaceae</taxon>
        <taxon>Streptococcus</taxon>
    </lineage>
</organism>
<reference evidence="3 4" key="1">
    <citation type="journal article" date="2016" name="Microbiol. Immunol.">
        <title>Complete genome sequence of Streptococcus troglodytae TKU31 isolated from the oral cavity of a chimpanzee (Pan troglodytes).</title>
        <authorList>
            <person name="Okamoto M."/>
            <person name="Naito M."/>
            <person name="Miyanohara M."/>
            <person name="Imai S."/>
            <person name="Nomura Y."/>
            <person name="Saito W."/>
            <person name="Momoi Y."/>
            <person name="Takada K."/>
            <person name="Miyabe-Nishiwaki T."/>
            <person name="Tomonaga M."/>
            <person name="Hanada N."/>
        </authorList>
    </citation>
    <scope>NUCLEOTIDE SEQUENCE [LARGE SCALE GENOMIC DNA]</scope>
    <source>
        <strain evidence="4">TKU 31</strain>
    </source>
</reference>
<dbReference type="PANTHER" id="PTHR37828:SF1">
    <property type="entry name" value="YCII-RELATED DOMAIN-CONTAINING PROTEIN"/>
    <property type="match status" value="1"/>
</dbReference>
<sequence>MFLINITIKDDLVPKEEAESRLAGHRAWFTKQFEKGSFLIVGPYKDKGMAGLIIAQADSRAAIESIITQDAYYPDYASYDISEFTANMVANNITAFKGK</sequence>
<gene>
    <name evidence="3" type="ORF">SRT_12340</name>
</gene>
<protein>
    <recommendedName>
        <fullName evidence="2">YCII-related domain-containing protein</fullName>
    </recommendedName>
</protein>
<evidence type="ECO:0000256" key="1">
    <source>
        <dbReference type="ARBA" id="ARBA00007689"/>
    </source>
</evidence>
<keyword evidence="4" id="KW-1185">Reference proteome</keyword>
<dbReference type="PANTHER" id="PTHR37828">
    <property type="entry name" value="GSR2449 PROTEIN"/>
    <property type="match status" value="1"/>
</dbReference>
<feature type="domain" description="YCII-related" evidence="2">
    <location>
        <begin position="5"/>
        <end position="84"/>
    </location>
</feature>
<accession>A0A1L7LJV3</accession>
<comment type="similarity">
    <text evidence="1">Belongs to the YciI family.</text>
</comment>
<dbReference type="EMBL" id="AP014612">
    <property type="protein sequence ID" value="BAQ24495.1"/>
    <property type="molecule type" value="Genomic_DNA"/>
</dbReference>
<evidence type="ECO:0000313" key="4">
    <source>
        <dbReference type="Proteomes" id="UP000217758"/>
    </source>
</evidence>
<proteinExistence type="inferred from homology"/>
<name>A0A1L7LJV3_9STRE</name>
<dbReference type="Pfam" id="PF03795">
    <property type="entry name" value="YCII"/>
    <property type="match status" value="1"/>
</dbReference>
<dbReference type="SUPFAM" id="SSF54909">
    <property type="entry name" value="Dimeric alpha+beta barrel"/>
    <property type="match status" value="1"/>
</dbReference>
<dbReference type="AlphaFoldDB" id="A0A1L7LJV3"/>
<dbReference type="RefSeq" id="WP_128833408.1">
    <property type="nucleotide sequence ID" value="NZ_AP014612.1"/>
</dbReference>
<dbReference type="Gene3D" id="3.30.70.1060">
    <property type="entry name" value="Dimeric alpha+beta barrel"/>
    <property type="match status" value="1"/>
</dbReference>
<dbReference type="Proteomes" id="UP000217758">
    <property type="component" value="Chromosome"/>
</dbReference>
<evidence type="ECO:0000259" key="2">
    <source>
        <dbReference type="Pfam" id="PF03795"/>
    </source>
</evidence>
<dbReference type="InterPro" id="IPR011008">
    <property type="entry name" value="Dimeric_a/b-barrel"/>
</dbReference>